<dbReference type="InterPro" id="IPR011335">
    <property type="entry name" value="Restrct_endonuc-II-like"/>
</dbReference>
<organism evidence="1">
    <name type="scientific">termite gut metagenome</name>
    <dbReference type="NCBI Taxonomy" id="433724"/>
    <lineage>
        <taxon>unclassified sequences</taxon>
        <taxon>metagenomes</taxon>
        <taxon>organismal metagenomes</taxon>
    </lineage>
</organism>
<accession>A0A5J4QGJ5</accession>
<sequence length="121" mass="13989">MAEHNTLGKDGEEAAVNYLLKHNYVIRHRNWRDSHLELDIVAAKDNELIIVEVKTRTNTNFTLPQDAVTEKKIKRTVLAADTYIRLFQLDVPVRFDIITVVGKSGSFKIEHIKEAFYPPVW</sequence>
<name>A0A5J4QGJ5_9ZZZZ</name>
<gene>
    <name evidence="1" type="ORF">EZS27_029577</name>
</gene>
<dbReference type="SUPFAM" id="SSF52980">
    <property type="entry name" value="Restriction endonuclease-like"/>
    <property type="match status" value="1"/>
</dbReference>
<comment type="caution">
    <text evidence="1">The sequence shown here is derived from an EMBL/GenBank/DDBJ whole genome shotgun (WGS) entry which is preliminary data.</text>
</comment>
<dbReference type="AlphaFoldDB" id="A0A5J4QGJ5"/>
<proteinExistence type="inferred from homology"/>
<dbReference type="InterPro" id="IPR003509">
    <property type="entry name" value="UPF0102_YraN-like"/>
</dbReference>
<dbReference type="EMBL" id="SNRY01003516">
    <property type="protein sequence ID" value="KAA6320685.1"/>
    <property type="molecule type" value="Genomic_DNA"/>
</dbReference>
<dbReference type="HAMAP" id="MF_00048">
    <property type="entry name" value="UPF0102"/>
    <property type="match status" value="1"/>
</dbReference>
<dbReference type="Pfam" id="PF02021">
    <property type="entry name" value="UPF0102"/>
    <property type="match status" value="1"/>
</dbReference>
<dbReference type="InterPro" id="IPR011856">
    <property type="entry name" value="tRNA_endonuc-like_dom_sf"/>
</dbReference>
<dbReference type="PANTHER" id="PTHR34039:SF1">
    <property type="entry name" value="UPF0102 PROTEIN YRAN"/>
    <property type="match status" value="1"/>
</dbReference>
<evidence type="ECO:0000313" key="1">
    <source>
        <dbReference type="EMBL" id="KAA6320685.1"/>
    </source>
</evidence>
<dbReference type="CDD" id="cd20736">
    <property type="entry name" value="PoNe_Nuclease"/>
    <property type="match status" value="1"/>
</dbReference>
<dbReference type="PANTHER" id="PTHR34039">
    <property type="entry name" value="UPF0102 PROTEIN YRAN"/>
    <property type="match status" value="1"/>
</dbReference>
<protein>
    <submittedName>
        <fullName evidence="1">Uncharacterized protein</fullName>
    </submittedName>
</protein>
<reference evidence="1" key="1">
    <citation type="submission" date="2019-03" db="EMBL/GenBank/DDBJ databases">
        <title>Single cell metagenomics reveals metabolic interactions within the superorganism composed of flagellate Streblomastix strix and complex community of Bacteroidetes bacteria on its surface.</title>
        <authorList>
            <person name="Treitli S.C."/>
            <person name="Kolisko M."/>
            <person name="Husnik F."/>
            <person name="Keeling P."/>
            <person name="Hampl V."/>
        </authorList>
    </citation>
    <scope>NUCLEOTIDE SEQUENCE</scope>
    <source>
        <strain evidence="1">STM</strain>
    </source>
</reference>
<dbReference type="GO" id="GO:0003676">
    <property type="term" value="F:nucleic acid binding"/>
    <property type="evidence" value="ECO:0007669"/>
    <property type="project" value="InterPro"/>
</dbReference>
<dbReference type="Gene3D" id="3.40.1350.10">
    <property type="match status" value="1"/>
</dbReference>